<dbReference type="EMBL" id="CP063845">
    <property type="protein sequence ID" value="UFP93215.1"/>
    <property type="molecule type" value="Genomic_DNA"/>
</dbReference>
<proteinExistence type="predicted"/>
<dbReference type="Proteomes" id="UP001054846">
    <property type="component" value="Chromosome"/>
</dbReference>
<protein>
    <submittedName>
        <fullName evidence="1">Uncharacterized protein</fullName>
    </submittedName>
</protein>
<sequence length="102" mass="10795">MVEAGREAAEEGIAVSRSLERANRLSANRLEAALGERAGGPDLFKIATLLNTLLLGRAVSAYAGASQVPWVDRKDFLASVQEKDKIGSGLSAGQMKTTVRLP</sequence>
<name>A0ABY3PHU5_9CYAN</name>
<organism evidence="1 2">
    <name type="scientific">Gloeobacter morelensis MG652769</name>
    <dbReference type="NCBI Taxonomy" id="2781736"/>
    <lineage>
        <taxon>Bacteria</taxon>
        <taxon>Bacillati</taxon>
        <taxon>Cyanobacteriota</taxon>
        <taxon>Cyanophyceae</taxon>
        <taxon>Gloeobacterales</taxon>
        <taxon>Gloeobacteraceae</taxon>
        <taxon>Gloeobacter</taxon>
        <taxon>Gloeobacter morelensis</taxon>
    </lineage>
</organism>
<dbReference type="RefSeq" id="WP_230840215.1">
    <property type="nucleotide sequence ID" value="NZ_CP063845.1"/>
</dbReference>
<reference evidence="1 2" key="1">
    <citation type="journal article" date="2021" name="Genome Biol. Evol.">
        <title>Complete Genome Sequencing of a Novel Gloeobacter Species from a Waterfall Cave in Mexico.</title>
        <authorList>
            <person name="Saw J.H."/>
            <person name="Cardona T."/>
            <person name="Montejano G."/>
        </authorList>
    </citation>
    <scope>NUCLEOTIDE SEQUENCE [LARGE SCALE GENOMIC DNA]</scope>
    <source>
        <strain evidence="1">MG652769</strain>
    </source>
</reference>
<evidence type="ECO:0000313" key="1">
    <source>
        <dbReference type="EMBL" id="UFP93215.1"/>
    </source>
</evidence>
<accession>A0ABY3PHU5</accession>
<keyword evidence="2" id="KW-1185">Reference proteome</keyword>
<gene>
    <name evidence="1" type="ORF">ISF26_15545</name>
</gene>
<evidence type="ECO:0000313" key="2">
    <source>
        <dbReference type="Proteomes" id="UP001054846"/>
    </source>
</evidence>